<gene>
    <name evidence="2" type="ORF">UFOPK3423_00869</name>
</gene>
<accession>A0A6J7DS30</accession>
<proteinExistence type="predicted"/>
<feature type="transmembrane region" description="Helical" evidence="1">
    <location>
        <begin position="317"/>
        <end position="339"/>
    </location>
</feature>
<sequence>MADQPAARHPAGPLGRVGHWNWPLLLLAGLVAAIVVGTILYPTYANYDSTYSLIWGREVIHGHAPSFEAYRAPTQHPLGVLIGAILSLFGYLGDRLFVLLMLAAFVILVMGLYRLGRSAFTTLVGLVAAVIVCTRFDFPFLAARGYIDIPFLALVIWAGVLEVERPRRGRPVLWLLMLAGLLRPEAWVLSGIYWLWLFPRRTWRERLGDALIVASAPVIWAGLDYAVTGDPLYSQNHTSGLAEELGRSKGLGEVPHATVTFMRALVKLPVALAGIAGVVIAAVFSPARLRVPLALLLVGLLTFALVGAAGLSVINRYLLVPSLMVMVFAGVALGGWTMLERGRLRTGWIVLSCLVVAFGITWTALRVNVSQLTNELRQRGDARVGLRHLLDQPRVRAALACGPVLTPNHRLIGDVRWIMNLPESKVIARSDTARAAGVDAGLAIVPAWRSSLLRQGFDPVDVTVDDTLRAAPPLGWERIAVSEFYAAYAHCPVSPAGA</sequence>
<feature type="transmembrane region" description="Helical" evidence="1">
    <location>
        <begin position="346"/>
        <end position="365"/>
    </location>
</feature>
<name>A0A6J7DS30_9ZZZZ</name>
<keyword evidence="1" id="KW-0472">Membrane</keyword>
<dbReference type="EMBL" id="CAFBLQ010000082">
    <property type="protein sequence ID" value="CAB4873367.1"/>
    <property type="molecule type" value="Genomic_DNA"/>
</dbReference>
<feature type="transmembrane region" description="Helical" evidence="1">
    <location>
        <begin position="96"/>
        <end position="113"/>
    </location>
</feature>
<feature type="transmembrane region" description="Helical" evidence="1">
    <location>
        <begin position="145"/>
        <end position="161"/>
    </location>
</feature>
<organism evidence="2">
    <name type="scientific">freshwater metagenome</name>
    <dbReference type="NCBI Taxonomy" id="449393"/>
    <lineage>
        <taxon>unclassified sequences</taxon>
        <taxon>metagenomes</taxon>
        <taxon>ecological metagenomes</taxon>
    </lineage>
</organism>
<protein>
    <submittedName>
        <fullName evidence="2">Unannotated protein</fullName>
    </submittedName>
</protein>
<feature type="transmembrane region" description="Helical" evidence="1">
    <location>
        <begin position="264"/>
        <end position="284"/>
    </location>
</feature>
<reference evidence="2" key="1">
    <citation type="submission" date="2020-05" db="EMBL/GenBank/DDBJ databases">
        <authorList>
            <person name="Chiriac C."/>
            <person name="Salcher M."/>
            <person name="Ghai R."/>
            <person name="Kavagutti S V."/>
        </authorList>
    </citation>
    <scope>NUCLEOTIDE SEQUENCE</scope>
</reference>
<feature type="transmembrane region" description="Helical" evidence="1">
    <location>
        <begin position="173"/>
        <end position="198"/>
    </location>
</feature>
<feature type="transmembrane region" description="Helical" evidence="1">
    <location>
        <begin position="20"/>
        <end position="41"/>
    </location>
</feature>
<keyword evidence="1" id="KW-1133">Transmembrane helix</keyword>
<evidence type="ECO:0000256" key="1">
    <source>
        <dbReference type="SAM" id="Phobius"/>
    </source>
</evidence>
<evidence type="ECO:0000313" key="2">
    <source>
        <dbReference type="EMBL" id="CAB4873367.1"/>
    </source>
</evidence>
<dbReference type="AlphaFoldDB" id="A0A6J7DS30"/>
<feature type="transmembrane region" description="Helical" evidence="1">
    <location>
        <begin position="291"/>
        <end position="311"/>
    </location>
</feature>
<keyword evidence="1" id="KW-0812">Transmembrane</keyword>